<reference evidence="2 3" key="1">
    <citation type="journal article" date="2015" name="Proc. Natl. Acad. Sci. U.S.A.">
        <title>The resurrection genome of Boea hygrometrica: A blueprint for survival of dehydration.</title>
        <authorList>
            <person name="Xiao L."/>
            <person name="Yang G."/>
            <person name="Zhang L."/>
            <person name="Yang X."/>
            <person name="Zhao S."/>
            <person name="Ji Z."/>
            <person name="Zhou Q."/>
            <person name="Hu M."/>
            <person name="Wang Y."/>
            <person name="Chen M."/>
            <person name="Xu Y."/>
            <person name="Jin H."/>
            <person name="Xiao X."/>
            <person name="Hu G."/>
            <person name="Bao F."/>
            <person name="Hu Y."/>
            <person name="Wan P."/>
            <person name="Li L."/>
            <person name="Deng X."/>
            <person name="Kuang T."/>
            <person name="Xiang C."/>
            <person name="Zhu J.K."/>
            <person name="Oliver M.J."/>
            <person name="He Y."/>
        </authorList>
    </citation>
    <scope>NUCLEOTIDE SEQUENCE [LARGE SCALE GENOMIC DNA]</scope>
    <source>
        <strain evidence="3">cv. XS01</strain>
    </source>
</reference>
<name>A0A2Z7A8B7_9LAMI</name>
<proteinExistence type="predicted"/>
<accession>A0A2Z7A8B7</accession>
<gene>
    <name evidence="2" type="ORF">F511_41999</name>
</gene>
<dbReference type="EMBL" id="KV017623">
    <property type="protein sequence ID" value="KZV17958.1"/>
    <property type="molecule type" value="Genomic_DNA"/>
</dbReference>
<evidence type="ECO:0000313" key="2">
    <source>
        <dbReference type="EMBL" id="KZV17958.1"/>
    </source>
</evidence>
<dbReference type="AlphaFoldDB" id="A0A2Z7A8B7"/>
<sequence>MKVEGICCWMKTLLSHRKLKCSLFVKNYDVIKFFPVDELLPCQMVMSGARELESSRCLSTNVGLRWSDSHSIICRNKHWLEDVGSVFDEGPSKLMSVYQPGKSLVRDIEARQPSQLDGFQTQLSVGHHSDDSVVPFRHDTSVCRSQCGSISGSQPIKGSIFLPQQISPGHGNLSLLKRATSLVMPNSAGTCLELNSKISRTPGSSFAKTFDQHCYFALLSSVDSGHLTGINRKSYSRRAQLYQSRSKQRRKSMAIYQRRVRINSNYRGFTGENDEKYRVQKYAKCSAALVSRGNRHFTVDCGRLRQSGPRPKMGFLHQPALEGLTRSARTDSPRQVGRNNFPTTQGGGGTRAAATTYERREGAATLL</sequence>
<evidence type="ECO:0000313" key="3">
    <source>
        <dbReference type="Proteomes" id="UP000250235"/>
    </source>
</evidence>
<keyword evidence="3" id="KW-1185">Reference proteome</keyword>
<protein>
    <submittedName>
        <fullName evidence="2">Uncharacterized protein</fullName>
    </submittedName>
</protein>
<evidence type="ECO:0000256" key="1">
    <source>
        <dbReference type="SAM" id="MobiDB-lite"/>
    </source>
</evidence>
<dbReference type="Proteomes" id="UP000250235">
    <property type="component" value="Unassembled WGS sequence"/>
</dbReference>
<feature type="region of interest" description="Disordered" evidence="1">
    <location>
        <begin position="324"/>
        <end position="354"/>
    </location>
</feature>
<organism evidence="2 3">
    <name type="scientific">Dorcoceras hygrometricum</name>
    <dbReference type="NCBI Taxonomy" id="472368"/>
    <lineage>
        <taxon>Eukaryota</taxon>
        <taxon>Viridiplantae</taxon>
        <taxon>Streptophyta</taxon>
        <taxon>Embryophyta</taxon>
        <taxon>Tracheophyta</taxon>
        <taxon>Spermatophyta</taxon>
        <taxon>Magnoliopsida</taxon>
        <taxon>eudicotyledons</taxon>
        <taxon>Gunneridae</taxon>
        <taxon>Pentapetalae</taxon>
        <taxon>asterids</taxon>
        <taxon>lamiids</taxon>
        <taxon>Lamiales</taxon>
        <taxon>Gesneriaceae</taxon>
        <taxon>Didymocarpoideae</taxon>
        <taxon>Trichosporeae</taxon>
        <taxon>Loxocarpinae</taxon>
        <taxon>Dorcoceras</taxon>
    </lineage>
</organism>